<keyword evidence="7 9" id="KW-0378">Hydrolase</keyword>
<dbReference type="EC" id="3.1.1.31" evidence="5 7"/>
<proteinExistence type="inferred from homology"/>
<dbReference type="EMBL" id="CP063656">
    <property type="protein sequence ID" value="QOW19615.1"/>
    <property type="molecule type" value="Genomic_DNA"/>
</dbReference>
<comment type="catalytic activity">
    <reaction evidence="1 7">
        <text>6-phospho-D-glucono-1,5-lactone + H2O = 6-phospho-D-gluconate + H(+)</text>
        <dbReference type="Rhea" id="RHEA:12556"/>
        <dbReference type="ChEBI" id="CHEBI:15377"/>
        <dbReference type="ChEBI" id="CHEBI:15378"/>
        <dbReference type="ChEBI" id="CHEBI:57955"/>
        <dbReference type="ChEBI" id="CHEBI:58759"/>
        <dbReference type="EC" id="3.1.1.31"/>
    </reaction>
</comment>
<dbReference type="InterPro" id="IPR037171">
    <property type="entry name" value="NagB/RpiA_transferase-like"/>
</dbReference>
<dbReference type="AlphaFoldDB" id="A0A7S6UG03"/>
<dbReference type="SUPFAM" id="SSF100950">
    <property type="entry name" value="NagB/RpiA/CoA transferase-like"/>
    <property type="match status" value="1"/>
</dbReference>
<dbReference type="InterPro" id="IPR006148">
    <property type="entry name" value="Glc/Gal-6P_isomerase"/>
</dbReference>
<dbReference type="Pfam" id="PF01182">
    <property type="entry name" value="Glucosamine_iso"/>
    <property type="match status" value="1"/>
</dbReference>
<dbReference type="InterPro" id="IPR005900">
    <property type="entry name" value="6-phosphogluconolactonase_DevB"/>
</dbReference>
<comment type="function">
    <text evidence="2 7">Hydrolysis of 6-phosphogluconolactone to 6-phosphogluconate.</text>
</comment>
<dbReference type="InterPro" id="IPR039104">
    <property type="entry name" value="6PGL"/>
</dbReference>
<name>A0A7S6UG03_9GAMM</name>
<evidence type="ECO:0000256" key="7">
    <source>
        <dbReference type="RuleBase" id="RU365095"/>
    </source>
</evidence>
<accession>A0A7S6UG03</accession>
<protein>
    <recommendedName>
        <fullName evidence="6 7">6-phosphogluconolactonase</fullName>
        <shortName evidence="7">6PGL</shortName>
        <ecNumber evidence="5 7">3.1.1.31</ecNumber>
    </recommendedName>
</protein>
<evidence type="ECO:0000256" key="4">
    <source>
        <dbReference type="ARBA" id="ARBA00010662"/>
    </source>
</evidence>
<dbReference type="GO" id="GO:0017057">
    <property type="term" value="F:6-phosphogluconolactonase activity"/>
    <property type="evidence" value="ECO:0007669"/>
    <property type="project" value="UniProtKB-UniRule"/>
</dbReference>
<dbReference type="GO" id="GO:0006098">
    <property type="term" value="P:pentose-phosphate shunt"/>
    <property type="evidence" value="ECO:0007669"/>
    <property type="project" value="UniProtKB-UniPathway"/>
</dbReference>
<dbReference type="CDD" id="cd01400">
    <property type="entry name" value="6PGL"/>
    <property type="match status" value="1"/>
</dbReference>
<evidence type="ECO:0000313" key="10">
    <source>
        <dbReference type="Proteomes" id="UP000594059"/>
    </source>
</evidence>
<dbReference type="Gene3D" id="3.40.50.1360">
    <property type="match status" value="1"/>
</dbReference>
<organism evidence="9 10">
    <name type="scientific">Novilysobacter ciconiae</name>
    <dbReference type="NCBI Taxonomy" id="2781022"/>
    <lineage>
        <taxon>Bacteria</taxon>
        <taxon>Pseudomonadati</taxon>
        <taxon>Pseudomonadota</taxon>
        <taxon>Gammaproteobacteria</taxon>
        <taxon>Lysobacterales</taxon>
        <taxon>Lysobacteraceae</taxon>
        <taxon>Novilysobacter</taxon>
    </lineage>
</organism>
<dbReference type="NCBIfam" id="TIGR01198">
    <property type="entry name" value="pgl"/>
    <property type="match status" value="1"/>
</dbReference>
<dbReference type="PANTHER" id="PTHR11054">
    <property type="entry name" value="6-PHOSPHOGLUCONOLACTONASE"/>
    <property type="match status" value="1"/>
</dbReference>
<gene>
    <name evidence="7 9" type="primary">pgl</name>
    <name evidence="9" type="ORF">INQ41_00490</name>
</gene>
<sequence>MGWTLHTHADARQLAAHLVDSLQASLQAGLDEHGAAMLALAGGSTPWPVYERLAQAPLAWQNVTLLPTDDRCVPVESPASNLRGLAEAFAPASGVHLAALTVPDGDPDASLIQARAWLARHRQDFDAVVLGMGTDGHTASLFPQAPELACGFDPALEACRFDPDPLPPEAPYPRISLTVGRLLRAGAVHLLITGAAKRAVLEEAIALNDPQRHPVMAVLGAPAVDVQIHWSP</sequence>
<dbReference type="UniPathway" id="UPA00115">
    <property type="reaction ID" value="UER00409"/>
</dbReference>
<evidence type="ECO:0000256" key="2">
    <source>
        <dbReference type="ARBA" id="ARBA00002681"/>
    </source>
</evidence>
<dbReference type="GO" id="GO:0005975">
    <property type="term" value="P:carbohydrate metabolic process"/>
    <property type="evidence" value="ECO:0007669"/>
    <property type="project" value="UniProtKB-UniRule"/>
</dbReference>
<evidence type="ECO:0000313" key="9">
    <source>
        <dbReference type="EMBL" id="QOW19615.1"/>
    </source>
</evidence>
<evidence type="ECO:0000256" key="1">
    <source>
        <dbReference type="ARBA" id="ARBA00000832"/>
    </source>
</evidence>
<evidence type="ECO:0000256" key="6">
    <source>
        <dbReference type="ARBA" id="ARBA00020337"/>
    </source>
</evidence>
<feature type="domain" description="Glucosamine/galactosamine-6-phosphate isomerase" evidence="8">
    <location>
        <begin position="10"/>
        <end position="219"/>
    </location>
</feature>
<evidence type="ECO:0000256" key="3">
    <source>
        <dbReference type="ARBA" id="ARBA00004961"/>
    </source>
</evidence>
<dbReference type="Proteomes" id="UP000594059">
    <property type="component" value="Chromosome"/>
</dbReference>
<evidence type="ECO:0000259" key="8">
    <source>
        <dbReference type="Pfam" id="PF01182"/>
    </source>
</evidence>
<keyword evidence="10" id="KW-1185">Reference proteome</keyword>
<dbReference type="KEGG" id="lcic:INQ41_00490"/>
<reference evidence="9 10" key="1">
    <citation type="submission" date="2020-10" db="EMBL/GenBank/DDBJ databases">
        <title>complete genome sequencing of Lysobacter sp. H21R20.</title>
        <authorList>
            <person name="Bae J.-W."/>
            <person name="Lee S.-Y."/>
        </authorList>
    </citation>
    <scope>NUCLEOTIDE SEQUENCE [LARGE SCALE GENOMIC DNA]</scope>
    <source>
        <strain evidence="9 10">H21R20</strain>
    </source>
</reference>
<dbReference type="PANTHER" id="PTHR11054:SF0">
    <property type="entry name" value="6-PHOSPHOGLUCONOLACTONASE"/>
    <property type="match status" value="1"/>
</dbReference>
<evidence type="ECO:0000256" key="5">
    <source>
        <dbReference type="ARBA" id="ARBA00013198"/>
    </source>
</evidence>
<comment type="similarity">
    <text evidence="4 7">Belongs to the glucosamine/galactosamine-6-phosphate isomerase family. 6-phosphogluconolactonase subfamily.</text>
</comment>
<dbReference type="RefSeq" id="WP_193985294.1">
    <property type="nucleotide sequence ID" value="NZ_CP063656.1"/>
</dbReference>
<comment type="pathway">
    <text evidence="3 7">Carbohydrate degradation; pentose phosphate pathway; D-ribulose 5-phosphate from D-glucose 6-phosphate (oxidative stage): step 2/3.</text>
</comment>